<accession>E0IDP3</accession>
<dbReference type="InterPro" id="IPR057336">
    <property type="entry name" value="GerAC_N"/>
</dbReference>
<name>E0IDP3_9BACL</name>
<dbReference type="OrthoDB" id="9816067at2"/>
<reference evidence="10 11" key="1">
    <citation type="submission" date="2010-07" db="EMBL/GenBank/DDBJ databases">
        <title>The draft genome of Paenibacillus curdlanolyticus YK9.</title>
        <authorList>
            <consortium name="US DOE Joint Genome Institute (JGI-PGF)"/>
            <person name="Lucas S."/>
            <person name="Copeland A."/>
            <person name="Lapidus A."/>
            <person name="Cheng J.-F."/>
            <person name="Bruce D."/>
            <person name="Goodwin L."/>
            <person name="Pitluck S."/>
            <person name="Land M.L."/>
            <person name="Hauser L."/>
            <person name="Chang Y.-J."/>
            <person name="Jeffries C."/>
            <person name="Anderson I.J."/>
            <person name="Johnson E."/>
            <person name="Loganathan U."/>
            <person name="Mulhopadhyay B."/>
            <person name="Kyrpides N."/>
            <person name="Woyke T.J."/>
        </authorList>
    </citation>
    <scope>NUCLEOTIDE SEQUENCE [LARGE SCALE GENOMIC DNA]</scope>
    <source>
        <strain evidence="10 11">YK9</strain>
    </source>
</reference>
<dbReference type="AlphaFoldDB" id="E0IDP3"/>
<dbReference type="Pfam" id="PF25198">
    <property type="entry name" value="Spore_GerAC_N"/>
    <property type="match status" value="1"/>
</dbReference>
<dbReference type="Gene3D" id="3.30.300.210">
    <property type="entry name" value="Nutrient germinant receptor protein C, domain 3"/>
    <property type="match status" value="1"/>
</dbReference>
<keyword evidence="7" id="KW-0449">Lipoprotein</keyword>
<sequence>MRRARSRLILVLLALLLLLPTTGCWNSREPKNLAIVMALGIDKGTAEEPYRVSFQVANSGVVASNTNNNSAAVPITMFASNGVSIFEAIRKTAEKVPRQLFFAHIRLIMIGETMARSGISELFDFFERSRETRMTSLVLISRGSTAESVLQTLTPLEKLPANAFVGKIKFSSKLWGENLTTAANDVVRMLVSNNRTLLISGVKRYGPALEAEQKANVEKTNSYSLIAMNKIGVFRDGKLVEWLDGPRARGTLWALNKIHSTVMNVPATTSGSEEKAVTIEVMGARSKVIPLLADGKPSFRVEITAEGSVSELRAPVDLSQPKAIVRLEQSWSQAIREEVLQAVTHAQESGLDYIQLNESFKRKFPKAWRRVQSNWTQLFADSPVQVTVHTYIRHQGMRNQSYLQKMNQNAKQQQNEQ</sequence>
<dbReference type="STRING" id="717606.PaecuDRAFT_3784"/>
<comment type="similarity">
    <text evidence="2">Belongs to the GerABKC lipoprotein family.</text>
</comment>
<evidence type="ECO:0000256" key="4">
    <source>
        <dbReference type="ARBA" id="ARBA00022729"/>
    </source>
</evidence>
<keyword evidence="11" id="KW-1185">Reference proteome</keyword>
<evidence type="ECO:0000256" key="7">
    <source>
        <dbReference type="ARBA" id="ARBA00023288"/>
    </source>
</evidence>
<keyword evidence="4" id="KW-0732">Signal</keyword>
<organism evidence="10 11">
    <name type="scientific">Paenibacillus curdlanolyticus YK9</name>
    <dbReference type="NCBI Taxonomy" id="717606"/>
    <lineage>
        <taxon>Bacteria</taxon>
        <taxon>Bacillati</taxon>
        <taxon>Bacillota</taxon>
        <taxon>Bacilli</taxon>
        <taxon>Bacillales</taxon>
        <taxon>Paenibacillaceae</taxon>
        <taxon>Paenibacillus</taxon>
    </lineage>
</organism>
<evidence type="ECO:0000256" key="6">
    <source>
        <dbReference type="ARBA" id="ARBA00023139"/>
    </source>
</evidence>
<dbReference type="Proteomes" id="UP000005387">
    <property type="component" value="Unassembled WGS sequence"/>
</dbReference>
<dbReference type="eggNOG" id="ENOG502Z9N7">
    <property type="taxonomic scope" value="Bacteria"/>
</dbReference>
<dbReference type="PANTHER" id="PTHR35789:SF1">
    <property type="entry name" value="SPORE GERMINATION PROTEIN B3"/>
    <property type="match status" value="1"/>
</dbReference>
<protein>
    <submittedName>
        <fullName evidence="10">Germination protein, Ger(X)C family</fullName>
    </submittedName>
</protein>
<dbReference type="NCBIfam" id="TIGR02887">
    <property type="entry name" value="spore_ger_x_C"/>
    <property type="match status" value="1"/>
</dbReference>
<gene>
    <name evidence="10" type="ORF">PaecuDRAFT_3784</name>
</gene>
<comment type="subcellular location">
    <subcellularLocation>
        <location evidence="1">Membrane</location>
        <topology evidence="1">Lipid-anchor</topology>
    </subcellularLocation>
</comment>
<evidence type="ECO:0000259" key="9">
    <source>
        <dbReference type="Pfam" id="PF25198"/>
    </source>
</evidence>
<evidence type="ECO:0000256" key="3">
    <source>
        <dbReference type="ARBA" id="ARBA00022544"/>
    </source>
</evidence>
<evidence type="ECO:0000256" key="5">
    <source>
        <dbReference type="ARBA" id="ARBA00023136"/>
    </source>
</evidence>
<dbReference type="PANTHER" id="PTHR35789">
    <property type="entry name" value="SPORE GERMINATION PROTEIN B3"/>
    <property type="match status" value="1"/>
</dbReference>
<dbReference type="RefSeq" id="WP_006039770.1">
    <property type="nucleotide sequence ID" value="NZ_AEDD01000011.1"/>
</dbReference>
<dbReference type="InterPro" id="IPR008844">
    <property type="entry name" value="Spore_GerAC-like"/>
</dbReference>
<evidence type="ECO:0000313" key="10">
    <source>
        <dbReference type="EMBL" id="EFM09247.1"/>
    </source>
</evidence>
<feature type="domain" description="Spore germination GerAC-like C-terminal" evidence="8">
    <location>
        <begin position="230"/>
        <end position="396"/>
    </location>
</feature>
<keyword evidence="3" id="KW-0309">Germination</keyword>
<dbReference type="EMBL" id="AEDD01000011">
    <property type="protein sequence ID" value="EFM09247.1"/>
    <property type="molecule type" value="Genomic_DNA"/>
</dbReference>
<feature type="domain" description="Spore germination protein N-terminal" evidence="9">
    <location>
        <begin position="27"/>
        <end position="201"/>
    </location>
</feature>
<dbReference type="GO" id="GO:0016020">
    <property type="term" value="C:membrane"/>
    <property type="evidence" value="ECO:0007669"/>
    <property type="project" value="UniProtKB-SubCell"/>
</dbReference>
<evidence type="ECO:0000256" key="2">
    <source>
        <dbReference type="ARBA" id="ARBA00007886"/>
    </source>
</evidence>
<evidence type="ECO:0000313" key="11">
    <source>
        <dbReference type="Proteomes" id="UP000005387"/>
    </source>
</evidence>
<dbReference type="Pfam" id="PF05504">
    <property type="entry name" value="Spore_GerAC"/>
    <property type="match status" value="1"/>
</dbReference>
<keyword evidence="5" id="KW-0472">Membrane</keyword>
<dbReference type="InterPro" id="IPR038501">
    <property type="entry name" value="Spore_GerAC_C_sf"/>
</dbReference>
<dbReference type="InterPro" id="IPR046953">
    <property type="entry name" value="Spore_GerAC-like_C"/>
</dbReference>
<proteinExistence type="inferred from homology"/>
<keyword evidence="6" id="KW-0564">Palmitate</keyword>
<dbReference type="GO" id="GO:0009847">
    <property type="term" value="P:spore germination"/>
    <property type="evidence" value="ECO:0007669"/>
    <property type="project" value="InterPro"/>
</dbReference>
<evidence type="ECO:0000259" key="8">
    <source>
        <dbReference type="Pfam" id="PF05504"/>
    </source>
</evidence>
<evidence type="ECO:0000256" key="1">
    <source>
        <dbReference type="ARBA" id="ARBA00004635"/>
    </source>
</evidence>